<name>A0A0V8GEQ4_9BACL</name>
<gene>
    <name evidence="3" type="ORF">AS033_10490</name>
</gene>
<reference evidence="3 4" key="1">
    <citation type="journal article" date="2015" name="Int. J. Syst. Evol. Microbiol.">
        <title>Exiguobacterium enclense sp. nov., isolated from sediment.</title>
        <authorList>
            <person name="Dastager S.G."/>
            <person name="Mawlankar R."/>
            <person name="Sonalkar V.V."/>
            <person name="Thorat M.N."/>
            <person name="Mual P."/>
            <person name="Verma A."/>
            <person name="Krishnamurthi S."/>
            <person name="Tang S.K."/>
            <person name="Li W.J."/>
        </authorList>
    </citation>
    <scope>NUCLEOTIDE SEQUENCE [LARGE SCALE GENOMIC DNA]</scope>
    <source>
        <strain evidence="3 4">NIO-1109</strain>
    </source>
</reference>
<proteinExistence type="predicted"/>
<dbReference type="InterPro" id="IPR039356">
    <property type="entry name" value="YfbR/HDDC2"/>
</dbReference>
<evidence type="ECO:0000313" key="4">
    <source>
        <dbReference type="Proteomes" id="UP000053797"/>
    </source>
</evidence>
<dbReference type="EMBL" id="LNQL01000003">
    <property type="protein sequence ID" value="KSU48749.1"/>
    <property type="molecule type" value="Genomic_DNA"/>
</dbReference>
<dbReference type="SMART" id="SM00471">
    <property type="entry name" value="HDc"/>
    <property type="match status" value="2"/>
</dbReference>
<evidence type="ECO:0000256" key="1">
    <source>
        <dbReference type="ARBA" id="ARBA00022801"/>
    </source>
</evidence>
<sequence length="377" mass="43064">MQNGNFIRMLTRMQNVPRWDEYAPRFPDNAASHSFRVALFSLMASYLEEADGQPPVDRQILLGKALFHDMNEVITGPIKHRTKKEPTLHAHIQAMEQQASEQLVALLSKSLQPAFTTYLVHAEDESPEGRIVEAIDTFDAMLYARREARMTESVFFEQKAAELQAVLERHPLVSIRRLTQSVMEEDEMSHFIENVLMMDTIRRWKGRFNTIDDNDATHAFRAASLGIFNGLIESEKYGVTIDIEEVVSRLLCHDLVEGTTGDVLGPVKHATPVTAAAFEAYERAEGETLINNLPKEIRAPFRRFVVEAKDETYEGQMVDVIDKLDALIKMNMERKLNGVEYETGYRAQLKKVQMTYENPSVVFFLAYVLHDLDYVTS</sequence>
<dbReference type="GO" id="GO:0005737">
    <property type="term" value="C:cytoplasm"/>
    <property type="evidence" value="ECO:0007669"/>
    <property type="project" value="TreeGrafter"/>
</dbReference>
<feature type="domain" description="HD/PDEase" evidence="2">
    <location>
        <begin position="26"/>
        <end position="150"/>
    </location>
</feature>
<evidence type="ECO:0000313" key="3">
    <source>
        <dbReference type="EMBL" id="KSU48749.1"/>
    </source>
</evidence>
<comment type="caution">
    <text evidence="3">The sequence shown here is derived from an EMBL/GenBank/DDBJ whole genome shotgun (WGS) entry which is preliminary data.</text>
</comment>
<dbReference type="AlphaFoldDB" id="A0A0V8GEQ4"/>
<dbReference type="Proteomes" id="UP000053797">
    <property type="component" value="Unassembled WGS sequence"/>
</dbReference>
<protein>
    <submittedName>
        <fullName evidence="3">Phosphohydrolase</fullName>
    </submittedName>
</protein>
<dbReference type="Gene3D" id="1.10.3210.10">
    <property type="entry name" value="Hypothetical protein af1432"/>
    <property type="match status" value="2"/>
</dbReference>
<dbReference type="SUPFAM" id="SSF109604">
    <property type="entry name" value="HD-domain/PDEase-like"/>
    <property type="match status" value="2"/>
</dbReference>
<keyword evidence="1 3" id="KW-0378">Hydrolase</keyword>
<feature type="domain" description="HD/PDEase" evidence="2">
    <location>
        <begin position="211"/>
        <end position="336"/>
    </location>
</feature>
<organism evidence="3 4">
    <name type="scientific">Exiguobacterium indicum</name>
    <dbReference type="NCBI Taxonomy" id="296995"/>
    <lineage>
        <taxon>Bacteria</taxon>
        <taxon>Bacillati</taxon>
        <taxon>Bacillota</taxon>
        <taxon>Bacilli</taxon>
        <taxon>Bacillales</taxon>
        <taxon>Bacillales Family XII. Incertae Sedis</taxon>
        <taxon>Exiguobacterium</taxon>
    </lineage>
</organism>
<accession>A0A0V8GEQ4</accession>
<evidence type="ECO:0000259" key="2">
    <source>
        <dbReference type="SMART" id="SM00471"/>
    </source>
</evidence>
<dbReference type="InterPro" id="IPR003607">
    <property type="entry name" value="HD/PDEase_dom"/>
</dbReference>
<dbReference type="OrthoDB" id="9812744at2"/>
<dbReference type="PANTHER" id="PTHR11845">
    <property type="entry name" value="5'-DEOXYNUCLEOTIDASE HDDC2"/>
    <property type="match status" value="1"/>
</dbReference>
<dbReference type="PANTHER" id="PTHR11845:SF13">
    <property type="entry name" value="5'-DEOXYNUCLEOTIDASE HDDC2"/>
    <property type="match status" value="1"/>
</dbReference>
<dbReference type="GO" id="GO:0002953">
    <property type="term" value="F:5'-deoxynucleotidase activity"/>
    <property type="evidence" value="ECO:0007669"/>
    <property type="project" value="InterPro"/>
</dbReference>
<dbReference type="Pfam" id="PF12917">
    <property type="entry name" value="YfbR-like"/>
    <property type="match status" value="2"/>
</dbReference>
<dbReference type="RefSeq" id="WP_058265472.1">
    <property type="nucleotide sequence ID" value="NZ_FMYN01000003.1"/>
</dbReference>